<evidence type="ECO:0000313" key="1">
    <source>
        <dbReference type="EMBL" id="KAK4018465.1"/>
    </source>
</evidence>
<comment type="caution">
    <text evidence="1">The sequence shown here is derived from an EMBL/GenBank/DDBJ whole genome shotgun (WGS) entry which is preliminary data.</text>
</comment>
<keyword evidence="2" id="KW-1185">Reference proteome</keyword>
<proteinExistence type="predicted"/>
<dbReference type="Proteomes" id="UP001234178">
    <property type="component" value="Unassembled WGS sequence"/>
</dbReference>
<organism evidence="1 2">
    <name type="scientific">Daphnia magna</name>
    <dbReference type="NCBI Taxonomy" id="35525"/>
    <lineage>
        <taxon>Eukaryota</taxon>
        <taxon>Metazoa</taxon>
        <taxon>Ecdysozoa</taxon>
        <taxon>Arthropoda</taxon>
        <taxon>Crustacea</taxon>
        <taxon>Branchiopoda</taxon>
        <taxon>Diplostraca</taxon>
        <taxon>Cladocera</taxon>
        <taxon>Anomopoda</taxon>
        <taxon>Daphniidae</taxon>
        <taxon>Daphnia</taxon>
    </lineage>
</organism>
<name>A0ABQ9ZZX3_9CRUS</name>
<accession>A0ABQ9ZZX3</accession>
<protein>
    <submittedName>
        <fullName evidence="1">Uncharacterized protein</fullName>
    </submittedName>
</protein>
<dbReference type="EMBL" id="JAOYFB010000036">
    <property type="protein sequence ID" value="KAK4018465.1"/>
    <property type="molecule type" value="Genomic_DNA"/>
</dbReference>
<evidence type="ECO:0000313" key="2">
    <source>
        <dbReference type="Proteomes" id="UP001234178"/>
    </source>
</evidence>
<reference evidence="1 2" key="1">
    <citation type="journal article" date="2023" name="Nucleic Acids Res.">
        <title>The hologenome of Daphnia magna reveals possible DNA methylation and microbiome-mediated evolution of the host genome.</title>
        <authorList>
            <person name="Chaturvedi A."/>
            <person name="Li X."/>
            <person name="Dhandapani V."/>
            <person name="Marshall H."/>
            <person name="Kissane S."/>
            <person name="Cuenca-Cambronero M."/>
            <person name="Asole G."/>
            <person name="Calvet F."/>
            <person name="Ruiz-Romero M."/>
            <person name="Marangio P."/>
            <person name="Guigo R."/>
            <person name="Rago D."/>
            <person name="Mirbahai L."/>
            <person name="Eastwood N."/>
            <person name="Colbourne J.K."/>
            <person name="Zhou J."/>
            <person name="Mallon E."/>
            <person name="Orsini L."/>
        </authorList>
    </citation>
    <scope>NUCLEOTIDE SEQUENCE [LARGE SCALE GENOMIC DNA]</scope>
    <source>
        <strain evidence="1">LRV0_1</strain>
    </source>
</reference>
<gene>
    <name evidence="1" type="ORF">OUZ56_000516</name>
</gene>
<sequence length="106" mass="12243">MLAKWQLQALREARARTSVVTTFRASFYRATLCDAAAAYSHDLFSHPALPHHSLHCFFPPNTSGAYQYRIHLDFTRETRLAYLNLEKRQSEINTHEKSTLFSGIDK</sequence>